<dbReference type="PROSITE" id="PS50262">
    <property type="entry name" value="G_PROTEIN_RECEP_F1_2"/>
    <property type="match status" value="1"/>
</dbReference>
<dbReference type="PANTHER" id="PTHR46641">
    <property type="entry name" value="FMRFAMIDE RECEPTOR-RELATED"/>
    <property type="match status" value="1"/>
</dbReference>
<reference evidence="7 8" key="1">
    <citation type="submission" date="2015-09" db="EMBL/GenBank/DDBJ databases">
        <title>Draft genome of the parasitic nematode Teladorsagia circumcincta isolate WARC Sus (inbred).</title>
        <authorList>
            <person name="Mitreva M."/>
        </authorList>
    </citation>
    <scope>NUCLEOTIDE SEQUENCE [LARGE SCALE GENOMIC DNA]</scope>
    <source>
        <strain evidence="7 8">S</strain>
    </source>
</reference>
<feature type="transmembrane region" description="Helical" evidence="5">
    <location>
        <begin position="6"/>
        <end position="28"/>
    </location>
</feature>
<proteinExistence type="predicted"/>
<organism evidence="7 8">
    <name type="scientific">Teladorsagia circumcincta</name>
    <name type="common">Brown stomach worm</name>
    <name type="synonym">Ostertagia circumcincta</name>
    <dbReference type="NCBI Taxonomy" id="45464"/>
    <lineage>
        <taxon>Eukaryota</taxon>
        <taxon>Metazoa</taxon>
        <taxon>Ecdysozoa</taxon>
        <taxon>Nematoda</taxon>
        <taxon>Chromadorea</taxon>
        <taxon>Rhabditida</taxon>
        <taxon>Rhabditina</taxon>
        <taxon>Rhabditomorpha</taxon>
        <taxon>Strongyloidea</taxon>
        <taxon>Trichostrongylidae</taxon>
        <taxon>Teladorsagia</taxon>
    </lineage>
</organism>
<dbReference type="InterPro" id="IPR052954">
    <property type="entry name" value="GPCR-Ligand_Int"/>
</dbReference>
<keyword evidence="2 5" id="KW-0812">Transmembrane</keyword>
<evidence type="ECO:0000256" key="4">
    <source>
        <dbReference type="ARBA" id="ARBA00023136"/>
    </source>
</evidence>
<dbReference type="AlphaFoldDB" id="A0A2G9U0H2"/>
<evidence type="ECO:0000256" key="5">
    <source>
        <dbReference type="SAM" id="Phobius"/>
    </source>
</evidence>
<protein>
    <recommendedName>
        <fullName evidence="6">G-protein coupled receptors family 1 profile domain-containing protein</fullName>
    </recommendedName>
</protein>
<dbReference type="OrthoDB" id="10011262at2759"/>
<dbReference type="Proteomes" id="UP000230423">
    <property type="component" value="Unassembled WGS sequence"/>
</dbReference>
<evidence type="ECO:0000259" key="6">
    <source>
        <dbReference type="PROSITE" id="PS50262"/>
    </source>
</evidence>
<dbReference type="Gene3D" id="1.20.1070.10">
    <property type="entry name" value="Rhodopsin 7-helix transmembrane proteins"/>
    <property type="match status" value="1"/>
</dbReference>
<feature type="transmembrane region" description="Helical" evidence="5">
    <location>
        <begin position="63"/>
        <end position="84"/>
    </location>
</feature>
<evidence type="ECO:0000256" key="1">
    <source>
        <dbReference type="ARBA" id="ARBA00004370"/>
    </source>
</evidence>
<comment type="subcellular location">
    <subcellularLocation>
        <location evidence="1">Membrane</location>
    </subcellularLocation>
</comment>
<evidence type="ECO:0000313" key="7">
    <source>
        <dbReference type="EMBL" id="PIO63192.1"/>
    </source>
</evidence>
<evidence type="ECO:0000256" key="2">
    <source>
        <dbReference type="ARBA" id="ARBA00022692"/>
    </source>
</evidence>
<dbReference type="InterPro" id="IPR017452">
    <property type="entry name" value="GPCR_Rhodpsn_7TM"/>
</dbReference>
<keyword evidence="8" id="KW-1185">Reference proteome</keyword>
<feature type="transmembrane region" description="Helical" evidence="5">
    <location>
        <begin position="96"/>
        <end position="121"/>
    </location>
</feature>
<keyword evidence="3 5" id="KW-1133">Transmembrane helix</keyword>
<evidence type="ECO:0000313" key="8">
    <source>
        <dbReference type="Proteomes" id="UP000230423"/>
    </source>
</evidence>
<gene>
    <name evidence="7" type="ORF">TELCIR_15220</name>
</gene>
<feature type="domain" description="G-protein coupled receptors family 1 profile" evidence="6">
    <location>
        <begin position="1"/>
        <end position="118"/>
    </location>
</feature>
<keyword evidence="4 5" id="KW-0472">Membrane</keyword>
<sequence>MNYVSLIAFNVLPIVAVLVMNCMIISTLRRVVAEDARKEEECARLADGVLIQEISTHRLNPNAMLFAVVFMLLICVGPQAPARLLIEVYGQYHTKAIIYTCLSQQLVFLNASLNFALYCVVSKRYRILMRQTIKRLLRSFEAVDFPLKMSGVRHQSKSSTAPATSMDDQHSRNVVLIQAV</sequence>
<dbReference type="SUPFAM" id="SSF81321">
    <property type="entry name" value="Family A G protein-coupled receptor-like"/>
    <property type="match status" value="1"/>
</dbReference>
<accession>A0A2G9U0H2</accession>
<name>A0A2G9U0H2_TELCI</name>
<evidence type="ECO:0000256" key="3">
    <source>
        <dbReference type="ARBA" id="ARBA00022989"/>
    </source>
</evidence>
<dbReference type="EMBL" id="KZ351184">
    <property type="protein sequence ID" value="PIO63192.1"/>
    <property type="molecule type" value="Genomic_DNA"/>
</dbReference>
<dbReference type="GO" id="GO:0016020">
    <property type="term" value="C:membrane"/>
    <property type="evidence" value="ECO:0007669"/>
    <property type="project" value="UniProtKB-SubCell"/>
</dbReference>
<dbReference type="PANTHER" id="PTHR46641:SF23">
    <property type="entry name" value="G-PROTEIN COUPLED RECEPTORS FAMILY 1 PROFILE DOMAIN-CONTAINING PROTEIN"/>
    <property type="match status" value="1"/>
</dbReference>